<dbReference type="InterPro" id="IPR018060">
    <property type="entry name" value="HTH_AraC"/>
</dbReference>
<evidence type="ECO:0000313" key="6">
    <source>
        <dbReference type="EMBL" id="AJK46568.1"/>
    </source>
</evidence>
<dbReference type="AlphaFoldDB" id="A0A0B6RT52"/>
<dbReference type="InterPro" id="IPR053142">
    <property type="entry name" value="PchR_regulatory_protein"/>
</dbReference>
<dbReference type="RefSeq" id="WP_042625038.1">
    <property type="nucleotide sequence ID" value="NZ_CP002580.1"/>
</dbReference>
<feature type="domain" description="HTH araC/xylS-type" evidence="5">
    <location>
        <begin position="200"/>
        <end position="297"/>
    </location>
</feature>
<evidence type="ECO:0000256" key="2">
    <source>
        <dbReference type="ARBA" id="ARBA00023125"/>
    </source>
</evidence>
<dbReference type="Proteomes" id="UP000031838">
    <property type="component" value="Chromosome 1"/>
</dbReference>
<evidence type="ECO:0000256" key="1">
    <source>
        <dbReference type="ARBA" id="ARBA00023015"/>
    </source>
</evidence>
<keyword evidence="1" id="KW-0805">Transcription regulation</keyword>
<evidence type="ECO:0000256" key="3">
    <source>
        <dbReference type="ARBA" id="ARBA00023163"/>
    </source>
</evidence>
<reference evidence="7" key="1">
    <citation type="submission" date="2011-03" db="EMBL/GenBank/DDBJ databases">
        <authorList>
            <person name="Voget S."/>
            <person name="Streit W.R."/>
            <person name="Jaeger K.E."/>
            <person name="Daniel R."/>
        </authorList>
    </citation>
    <scope>NUCLEOTIDE SEQUENCE [LARGE SCALE GENOMIC DNA]</scope>
    <source>
        <strain evidence="7">PG1</strain>
    </source>
</reference>
<dbReference type="KEGG" id="bgp:BGL_1c20590"/>
<organism evidence="6 7">
    <name type="scientific">Burkholderia plantarii</name>
    <dbReference type="NCBI Taxonomy" id="41899"/>
    <lineage>
        <taxon>Bacteria</taxon>
        <taxon>Pseudomonadati</taxon>
        <taxon>Pseudomonadota</taxon>
        <taxon>Betaproteobacteria</taxon>
        <taxon>Burkholderiales</taxon>
        <taxon>Burkholderiaceae</taxon>
        <taxon>Burkholderia</taxon>
    </lineage>
</organism>
<dbReference type="PROSITE" id="PS00041">
    <property type="entry name" value="HTH_ARAC_FAMILY_1"/>
    <property type="match status" value="1"/>
</dbReference>
<dbReference type="SMART" id="SM00342">
    <property type="entry name" value="HTH_ARAC"/>
    <property type="match status" value="1"/>
</dbReference>
<feature type="region of interest" description="Disordered" evidence="4">
    <location>
        <begin position="1"/>
        <end position="20"/>
    </location>
</feature>
<dbReference type="HOGENOM" id="CLU_052345_4_2_4"/>
<dbReference type="EMBL" id="CP002580">
    <property type="protein sequence ID" value="AJK46568.1"/>
    <property type="molecule type" value="Genomic_DNA"/>
</dbReference>
<dbReference type="InterPro" id="IPR009057">
    <property type="entry name" value="Homeodomain-like_sf"/>
</dbReference>
<keyword evidence="7" id="KW-1185">Reference proteome</keyword>
<protein>
    <submittedName>
        <fullName evidence="6">Transcriptional regulator PchR</fullName>
    </submittedName>
</protein>
<evidence type="ECO:0000256" key="4">
    <source>
        <dbReference type="SAM" id="MobiDB-lite"/>
    </source>
</evidence>
<dbReference type="SUPFAM" id="SSF46689">
    <property type="entry name" value="Homeodomain-like"/>
    <property type="match status" value="2"/>
</dbReference>
<gene>
    <name evidence="6" type="primary">pchR</name>
    <name evidence="6" type="ORF">BGL_1c20590</name>
</gene>
<dbReference type="InterPro" id="IPR018062">
    <property type="entry name" value="HTH_AraC-typ_CS"/>
</dbReference>
<dbReference type="PANTHER" id="PTHR47893">
    <property type="entry name" value="REGULATORY PROTEIN PCHR"/>
    <property type="match status" value="1"/>
</dbReference>
<evidence type="ECO:0000259" key="5">
    <source>
        <dbReference type="PROSITE" id="PS01124"/>
    </source>
</evidence>
<accession>A0A0B6RT52</accession>
<dbReference type="GO" id="GO:0043565">
    <property type="term" value="F:sequence-specific DNA binding"/>
    <property type="evidence" value="ECO:0007669"/>
    <property type="project" value="InterPro"/>
</dbReference>
<proteinExistence type="predicted"/>
<dbReference type="GO" id="GO:0003700">
    <property type="term" value="F:DNA-binding transcription factor activity"/>
    <property type="evidence" value="ECO:0007669"/>
    <property type="project" value="InterPro"/>
</dbReference>
<dbReference type="Pfam" id="PF12833">
    <property type="entry name" value="HTH_18"/>
    <property type="match status" value="1"/>
</dbReference>
<name>A0A0B6RT52_BURPL</name>
<dbReference type="Gene3D" id="1.10.10.60">
    <property type="entry name" value="Homeodomain-like"/>
    <property type="match status" value="2"/>
</dbReference>
<keyword evidence="2" id="KW-0238">DNA-binding</keyword>
<sequence length="306" mass="32915">MTSIPFVPSRIDPAPLPGSRPDLMHVDAGMTLLSGTVDTASPGWHEGPLEQGLKLVLVQSGRLCCRVPGQPEHCLSGPSLYLIVNDAGRTTEQLHCRDAPLRYTIVQFGIETLGQDAGLLPAHPRPAAGGPRMMSCPASKALQALAAQIATCQFEGAVRAYYLKGKALELMALGVQLMATRRESLPAGVRVTSSDVERIHAASEILTHDLERPPTLDALATRVGLNPRKLTAGFRKVFGTSVHAYLQECRLKKAHGMLCDEDSNVSTVAYRVGYSPAHFSVAFRKRYGVSPREIRASSSARDEPGG</sequence>
<dbReference type="PROSITE" id="PS01124">
    <property type="entry name" value="HTH_ARAC_FAMILY_2"/>
    <property type="match status" value="1"/>
</dbReference>
<dbReference type="PANTHER" id="PTHR47893:SF1">
    <property type="entry name" value="REGULATORY PROTEIN PCHR"/>
    <property type="match status" value="1"/>
</dbReference>
<reference evidence="6 7" key="2">
    <citation type="journal article" date="2016" name="Appl. Microbiol. Biotechnol.">
        <title>Mutations improving production and secretion of extracellular lipase by Burkholderia glumae PG1.</title>
        <authorList>
            <person name="Knapp A."/>
            <person name="Voget S."/>
            <person name="Gao R."/>
            <person name="Zaburannyi N."/>
            <person name="Krysciak D."/>
            <person name="Breuer M."/>
            <person name="Hauer B."/>
            <person name="Streit W.R."/>
            <person name="Muller R."/>
            <person name="Daniel R."/>
            <person name="Jaeger K.E."/>
        </authorList>
    </citation>
    <scope>NUCLEOTIDE SEQUENCE [LARGE SCALE GENOMIC DNA]</scope>
    <source>
        <strain evidence="6 7">PG1</strain>
    </source>
</reference>
<keyword evidence="3" id="KW-0804">Transcription</keyword>
<evidence type="ECO:0000313" key="7">
    <source>
        <dbReference type="Proteomes" id="UP000031838"/>
    </source>
</evidence>